<dbReference type="GeneID" id="95071787"/>
<dbReference type="InterPro" id="IPR000182">
    <property type="entry name" value="GNAT_dom"/>
</dbReference>
<evidence type="ECO:0000313" key="2">
    <source>
        <dbReference type="EMBL" id="SUP36434.1"/>
    </source>
</evidence>
<gene>
    <name evidence="2" type="ORF">NCTC7807_02278</name>
</gene>
<accession>A0A380NAM4</accession>
<proteinExistence type="predicted"/>
<dbReference type="PROSITE" id="PS51186">
    <property type="entry name" value="GNAT"/>
    <property type="match status" value="1"/>
</dbReference>
<evidence type="ECO:0000313" key="3">
    <source>
        <dbReference type="Proteomes" id="UP000254150"/>
    </source>
</evidence>
<keyword evidence="2" id="KW-0808">Transferase</keyword>
<dbReference type="InterPro" id="IPR053144">
    <property type="entry name" value="Acetyltransferase_Butenolide"/>
</dbReference>
<dbReference type="CDD" id="cd04301">
    <property type="entry name" value="NAT_SF"/>
    <property type="match status" value="1"/>
</dbReference>
<sequence>MIDTQELLDATARHPLPPEYVCSADPGRFDADLVHHWLSTDAYWALGRTREAQAQMLDGSLVYGAYEKESGAQVGCARVVTDLAAFAYLCDVYIAPGARGRGLGTSFVAAVLADVAGRAPHGVRRVLLATDDAHGVYAKLGFTPLPHPEQWMVLGNS</sequence>
<feature type="domain" description="N-acetyltransferase" evidence="1">
    <location>
        <begin position="19"/>
        <end position="157"/>
    </location>
</feature>
<dbReference type="EMBL" id="UHID01000005">
    <property type="protein sequence ID" value="SUP36434.1"/>
    <property type="molecule type" value="Genomic_DNA"/>
</dbReference>
<dbReference type="InterPro" id="IPR016181">
    <property type="entry name" value="Acyl_CoA_acyltransferase"/>
</dbReference>
<evidence type="ECO:0000259" key="1">
    <source>
        <dbReference type="PROSITE" id="PS51186"/>
    </source>
</evidence>
<dbReference type="GO" id="GO:0016747">
    <property type="term" value="F:acyltransferase activity, transferring groups other than amino-acyl groups"/>
    <property type="evidence" value="ECO:0007669"/>
    <property type="project" value="InterPro"/>
</dbReference>
<dbReference type="PANTHER" id="PTHR43233:SF1">
    <property type="entry name" value="FAMILY N-ACETYLTRANSFERASE, PUTATIVE (AFU_ORTHOLOGUE AFUA_6G03350)-RELATED"/>
    <property type="match status" value="1"/>
</dbReference>
<dbReference type="Pfam" id="PF00583">
    <property type="entry name" value="Acetyltransf_1"/>
    <property type="match status" value="1"/>
</dbReference>
<protein>
    <submittedName>
        <fullName evidence="2">Acetyltransferase</fullName>
    </submittedName>
</protein>
<dbReference type="RefSeq" id="WP_100455973.1">
    <property type="nucleotide sequence ID" value="NZ_UHID01000005.1"/>
</dbReference>
<dbReference type="Proteomes" id="UP000254150">
    <property type="component" value="Unassembled WGS sequence"/>
</dbReference>
<name>A0A380NAM4_STRGR</name>
<reference evidence="2 3" key="1">
    <citation type="submission" date="2018-06" db="EMBL/GenBank/DDBJ databases">
        <authorList>
            <consortium name="Pathogen Informatics"/>
            <person name="Doyle S."/>
        </authorList>
    </citation>
    <scope>NUCLEOTIDE SEQUENCE [LARGE SCALE GENOMIC DNA]</scope>
    <source>
        <strain evidence="2 3">NCTC7807</strain>
    </source>
</reference>
<dbReference type="PANTHER" id="PTHR43233">
    <property type="entry name" value="FAMILY N-ACETYLTRANSFERASE, PUTATIVE (AFU_ORTHOLOGUE AFUA_6G03350)-RELATED"/>
    <property type="match status" value="1"/>
</dbReference>
<dbReference type="Gene3D" id="3.40.630.30">
    <property type="match status" value="1"/>
</dbReference>
<dbReference type="AlphaFoldDB" id="A0A380NAM4"/>
<organism evidence="2 3">
    <name type="scientific">Streptomyces griseus</name>
    <dbReference type="NCBI Taxonomy" id="1911"/>
    <lineage>
        <taxon>Bacteria</taxon>
        <taxon>Bacillati</taxon>
        <taxon>Actinomycetota</taxon>
        <taxon>Actinomycetes</taxon>
        <taxon>Kitasatosporales</taxon>
        <taxon>Streptomycetaceae</taxon>
        <taxon>Streptomyces</taxon>
    </lineage>
</organism>
<dbReference type="SUPFAM" id="SSF55729">
    <property type="entry name" value="Acyl-CoA N-acyltransferases (Nat)"/>
    <property type="match status" value="1"/>
</dbReference>